<name>I4CCD7_DESTA</name>
<proteinExistence type="predicted"/>
<dbReference type="STRING" id="706587.Desti_4602"/>
<dbReference type="KEGG" id="dti:Desti_4602"/>
<dbReference type="HOGENOM" id="CLU_3152110_0_0_7"/>
<evidence type="ECO:0000313" key="2">
    <source>
        <dbReference type="Proteomes" id="UP000006055"/>
    </source>
</evidence>
<sequence length="48" mass="5093">MQPPLVTHTTMHVLHGELHEAPRNCFEQTEKGLRAGTAGIGTAGVKIG</sequence>
<gene>
    <name evidence="1" type="ordered locus">Desti_4602</name>
</gene>
<dbReference type="EMBL" id="CP003360">
    <property type="protein sequence ID" value="AFM27228.1"/>
    <property type="molecule type" value="Genomic_DNA"/>
</dbReference>
<keyword evidence="2" id="KW-1185">Reference proteome</keyword>
<reference evidence="2" key="1">
    <citation type="submission" date="2012-06" db="EMBL/GenBank/DDBJ databases">
        <title>Complete sequence of chromosome of Desulfomonile tiedjei DSM 6799.</title>
        <authorList>
            <person name="Lucas S."/>
            <person name="Copeland A."/>
            <person name="Lapidus A."/>
            <person name="Glavina del Rio T."/>
            <person name="Dalin E."/>
            <person name="Tice H."/>
            <person name="Bruce D."/>
            <person name="Goodwin L."/>
            <person name="Pitluck S."/>
            <person name="Peters L."/>
            <person name="Ovchinnikova G."/>
            <person name="Zeytun A."/>
            <person name="Lu M."/>
            <person name="Kyrpides N."/>
            <person name="Mavromatis K."/>
            <person name="Ivanova N."/>
            <person name="Brettin T."/>
            <person name="Detter J.C."/>
            <person name="Han C."/>
            <person name="Larimer F."/>
            <person name="Land M."/>
            <person name="Hauser L."/>
            <person name="Markowitz V."/>
            <person name="Cheng J.-F."/>
            <person name="Hugenholtz P."/>
            <person name="Woyke T."/>
            <person name="Wu D."/>
            <person name="Spring S."/>
            <person name="Schroeder M."/>
            <person name="Brambilla E."/>
            <person name="Klenk H.-P."/>
            <person name="Eisen J.A."/>
        </authorList>
    </citation>
    <scope>NUCLEOTIDE SEQUENCE [LARGE SCALE GENOMIC DNA]</scope>
    <source>
        <strain evidence="2">ATCC 49306 / DSM 6799 / DCB-1</strain>
    </source>
</reference>
<evidence type="ECO:0000313" key="1">
    <source>
        <dbReference type="EMBL" id="AFM27228.1"/>
    </source>
</evidence>
<organism evidence="1 2">
    <name type="scientific">Desulfomonile tiedjei (strain ATCC 49306 / DSM 6799 / DCB-1)</name>
    <dbReference type="NCBI Taxonomy" id="706587"/>
    <lineage>
        <taxon>Bacteria</taxon>
        <taxon>Pseudomonadati</taxon>
        <taxon>Thermodesulfobacteriota</taxon>
        <taxon>Desulfomonilia</taxon>
        <taxon>Desulfomonilales</taxon>
        <taxon>Desulfomonilaceae</taxon>
        <taxon>Desulfomonile</taxon>
    </lineage>
</organism>
<accession>I4CCD7</accession>
<dbReference type="Proteomes" id="UP000006055">
    <property type="component" value="Chromosome"/>
</dbReference>
<dbReference type="AlphaFoldDB" id="I4CCD7"/>
<protein>
    <submittedName>
        <fullName evidence="1">Uncharacterized protein</fullName>
    </submittedName>
</protein>